<protein>
    <recommendedName>
        <fullName evidence="1 7">Transcriptional regulator MraZ</fullName>
    </recommendedName>
</protein>
<dbReference type="HAMAP" id="MF_01008">
    <property type="entry name" value="MraZ"/>
    <property type="match status" value="1"/>
</dbReference>
<evidence type="ECO:0000256" key="1">
    <source>
        <dbReference type="ARBA" id="ARBA00013860"/>
    </source>
</evidence>
<evidence type="ECO:0000313" key="10">
    <source>
        <dbReference type="Proteomes" id="UP001302719"/>
    </source>
</evidence>
<dbReference type="InterPro" id="IPR035642">
    <property type="entry name" value="MraZ_N"/>
</dbReference>
<comment type="subunit">
    <text evidence="7">Forms oligomers.</text>
</comment>
<dbReference type="InterPro" id="IPR007159">
    <property type="entry name" value="SpoVT-AbrB_dom"/>
</dbReference>
<sequence>MFAGQYYCKIDEKGRFVVPSPIREEIEIHGNSLMFLKGQDMPVSAYTNPEWAKILENAKQSLDENQRRLFMYHMVSEASASEMDKAGRILIPGRFRKLVPVDEDQEVVLVGMFHRLEVWNPSEWRRFVHVNEDTFEHSMSKIQSLL</sequence>
<organism evidence="9 10">
    <name type="scientific">Candidatus Nitrospira allomarina</name>
    <dbReference type="NCBI Taxonomy" id="3020900"/>
    <lineage>
        <taxon>Bacteria</taxon>
        <taxon>Pseudomonadati</taxon>
        <taxon>Nitrospirota</taxon>
        <taxon>Nitrospiria</taxon>
        <taxon>Nitrospirales</taxon>
        <taxon>Nitrospiraceae</taxon>
        <taxon>Nitrospira</taxon>
    </lineage>
</organism>
<dbReference type="EMBL" id="CP116967">
    <property type="protein sequence ID" value="WNM59619.1"/>
    <property type="molecule type" value="Genomic_DNA"/>
</dbReference>
<dbReference type="GO" id="GO:0009295">
    <property type="term" value="C:nucleoid"/>
    <property type="evidence" value="ECO:0007669"/>
    <property type="project" value="UniProtKB-SubCell"/>
</dbReference>
<comment type="subcellular location">
    <subcellularLocation>
        <location evidence="7">Cytoplasm</location>
        <location evidence="7">Nucleoid</location>
    </subcellularLocation>
</comment>
<dbReference type="KEGG" id="nall:PP769_07660"/>
<evidence type="ECO:0000256" key="3">
    <source>
        <dbReference type="ARBA" id="ARBA00022737"/>
    </source>
</evidence>
<dbReference type="Pfam" id="PF02381">
    <property type="entry name" value="MraZ"/>
    <property type="match status" value="2"/>
</dbReference>
<dbReference type="SUPFAM" id="SSF89447">
    <property type="entry name" value="AbrB/MazE/MraZ-like"/>
    <property type="match status" value="1"/>
</dbReference>
<dbReference type="PANTHER" id="PTHR34701">
    <property type="entry name" value="TRANSCRIPTIONAL REGULATOR MRAZ"/>
    <property type="match status" value="1"/>
</dbReference>
<evidence type="ECO:0000313" key="9">
    <source>
        <dbReference type="EMBL" id="WNM59619.1"/>
    </source>
</evidence>
<dbReference type="Gene3D" id="3.40.1550.20">
    <property type="entry name" value="Transcriptional regulator MraZ domain"/>
    <property type="match status" value="1"/>
</dbReference>
<dbReference type="InterPro" id="IPR035644">
    <property type="entry name" value="MraZ_C"/>
</dbReference>
<comment type="similarity">
    <text evidence="7">Belongs to the MraZ family.</text>
</comment>
<dbReference type="Proteomes" id="UP001302719">
    <property type="component" value="Chromosome"/>
</dbReference>
<dbReference type="AlphaFoldDB" id="A0AA96GCL2"/>
<dbReference type="GO" id="GO:0000976">
    <property type="term" value="F:transcription cis-regulatory region binding"/>
    <property type="evidence" value="ECO:0007669"/>
    <property type="project" value="TreeGrafter"/>
</dbReference>
<dbReference type="CDD" id="cd16321">
    <property type="entry name" value="MraZ_C"/>
    <property type="match status" value="1"/>
</dbReference>
<dbReference type="InterPro" id="IPR037914">
    <property type="entry name" value="SpoVT-AbrB_sf"/>
</dbReference>
<evidence type="ECO:0000256" key="4">
    <source>
        <dbReference type="ARBA" id="ARBA00023015"/>
    </source>
</evidence>
<dbReference type="PANTHER" id="PTHR34701:SF1">
    <property type="entry name" value="TRANSCRIPTIONAL REGULATOR MRAZ"/>
    <property type="match status" value="1"/>
</dbReference>
<dbReference type="GO" id="GO:0003700">
    <property type="term" value="F:DNA-binding transcription factor activity"/>
    <property type="evidence" value="ECO:0007669"/>
    <property type="project" value="UniProtKB-UniRule"/>
</dbReference>
<keyword evidence="5 7" id="KW-0238">DNA-binding</keyword>
<gene>
    <name evidence="7" type="primary">mraZ</name>
    <name evidence="9" type="ORF">PP769_07660</name>
</gene>
<keyword evidence="3" id="KW-0677">Repeat</keyword>
<keyword evidence="4 7" id="KW-0805">Transcription regulation</keyword>
<keyword evidence="6 7" id="KW-0804">Transcription</keyword>
<dbReference type="InterPro" id="IPR003444">
    <property type="entry name" value="MraZ"/>
</dbReference>
<evidence type="ECO:0000256" key="6">
    <source>
        <dbReference type="ARBA" id="ARBA00023163"/>
    </source>
</evidence>
<keyword evidence="10" id="KW-1185">Reference proteome</keyword>
<dbReference type="PROSITE" id="PS51740">
    <property type="entry name" value="SPOVT_ABRB"/>
    <property type="match status" value="2"/>
</dbReference>
<keyword evidence="2 7" id="KW-0963">Cytoplasm</keyword>
<dbReference type="CDD" id="cd16320">
    <property type="entry name" value="MraZ_N"/>
    <property type="match status" value="1"/>
</dbReference>
<evidence type="ECO:0000256" key="5">
    <source>
        <dbReference type="ARBA" id="ARBA00023125"/>
    </source>
</evidence>
<name>A0AA96GCL2_9BACT</name>
<proteinExistence type="inferred from homology"/>
<evidence type="ECO:0000256" key="7">
    <source>
        <dbReference type="HAMAP-Rule" id="MF_01008"/>
    </source>
</evidence>
<dbReference type="InterPro" id="IPR038619">
    <property type="entry name" value="MraZ_sf"/>
</dbReference>
<accession>A0AA96GCL2</accession>
<feature type="domain" description="SpoVT-AbrB" evidence="8">
    <location>
        <begin position="5"/>
        <end position="50"/>
    </location>
</feature>
<dbReference type="GO" id="GO:0005737">
    <property type="term" value="C:cytoplasm"/>
    <property type="evidence" value="ECO:0007669"/>
    <property type="project" value="UniProtKB-UniRule"/>
</dbReference>
<reference evidence="9 10" key="1">
    <citation type="submission" date="2023-01" db="EMBL/GenBank/DDBJ databases">
        <title>Cultivation and genomic characterization of new, ubiquitous marine nitrite-oxidizing bacteria from the Nitrospirales.</title>
        <authorList>
            <person name="Mueller A.J."/>
            <person name="Daebeler A."/>
            <person name="Herbold C.W."/>
            <person name="Kirkegaard R.H."/>
            <person name="Daims H."/>
        </authorList>
    </citation>
    <scope>NUCLEOTIDE SEQUENCE [LARGE SCALE GENOMIC DNA]</scope>
    <source>
        <strain evidence="9 10">VA</strain>
    </source>
</reference>
<dbReference type="InterPro" id="IPR020603">
    <property type="entry name" value="MraZ_dom"/>
</dbReference>
<evidence type="ECO:0000256" key="2">
    <source>
        <dbReference type="ARBA" id="ARBA00022490"/>
    </source>
</evidence>
<feature type="domain" description="SpoVT-AbrB" evidence="8">
    <location>
        <begin position="78"/>
        <end position="123"/>
    </location>
</feature>
<dbReference type="RefSeq" id="WP_312646400.1">
    <property type="nucleotide sequence ID" value="NZ_CP116967.1"/>
</dbReference>
<dbReference type="GO" id="GO:2000143">
    <property type="term" value="P:negative regulation of DNA-templated transcription initiation"/>
    <property type="evidence" value="ECO:0007669"/>
    <property type="project" value="TreeGrafter"/>
</dbReference>
<evidence type="ECO:0000259" key="8">
    <source>
        <dbReference type="PROSITE" id="PS51740"/>
    </source>
</evidence>